<dbReference type="Proteomes" id="UP000076858">
    <property type="component" value="Unassembled WGS sequence"/>
</dbReference>
<proteinExistence type="predicted"/>
<feature type="region of interest" description="Disordered" evidence="1">
    <location>
        <begin position="18"/>
        <end position="39"/>
    </location>
</feature>
<evidence type="ECO:0000313" key="2">
    <source>
        <dbReference type="EMBL" id="KZS09346.1"/>
    </source>
</evidence>
<dbReference type="EMBL" id="LRGB01002076">
    <property type="protein sequence ID" value="KZS09346.1"/>
    <property type="molecule type" value="Genomic_DNA"/>
</dbReference>
<evidence type="ECO:0000313" key="3">
    <source>
        <dbReference type="Proteomes" id="UP000076858"/>
    </source>
</evidence>
<sequence>MVSKERCWSYSRRARCPSRPKVTSQLQPNNRKRRQRSSGWRNRNSFFLTDLFGALGWEQCSRVGCVAQVKCETELLPPVFVVQQSTGGGERGCIHVGYGGEHFNRRRYERKKEKSGRKKRKPKRE</sequence>
<gene>
    <name evidence="2" type="ORF">APZ42_026470</name>
</gene>
<evidence type="ECO:0000256" key="1">
    <source>
        <dbReference type="SAM" id="MobiDB-lite"/>
    </source>
</evidence>
<dbReference type="AlphaFoldDB" id="A0A164S7T0"/>
<reference evidence="2 3" key="1">
    <citation type="submission" date="2016-03" db="EMBL/GenBank/DDBJ databases">
        <title>EvidentialGene: Evidence-directed Construction of Genes on Genomes.</title>
        <authorList>
            <person name="Gilbert D.G."/>
            <person name="Choi J.-H."/>
            <person name="Mockaitis K."/>
            <person name="Colbourne J."/>
            <person name="Pfrender M."/>
        </authorList>
    </citation>
    <scope>NUCLEOTIDE SEQUENCE [LARGE SCALE GENOMIC DNA]</scope>
    <source>
        <strain evidence="2 3">Xinb3</strain>
        <tissue evidence="2">Complete organism</tissue>
    </source>
</reference>
<keyword evidence="3" id="KW-1185">Reference proteome</keyword>
<comment type="caution">
    <text evidence="2">The sequence shown here is derived from an EMBL/GenBank/DDBJ whole genome shotgun (WGS) entry which is preliminary data.</text>
</comment>
<accession>A0A164S7T0</accession>
<protein>
    <submittedName>
        <fullName evidence="2">Uncharacterized protein</fullName>
    </submittedName>
</protein>
<feature type="region of interest" description="Disordered" evidence="1">
    <location>
        <begin position="105"/>
        <end position="125"/>
    </location>
</feature>
<organism evidence="2 3">
    <name type="scientific">Daphnia magna</name>
    <dbReference type="NCBI Taxonomy" id="35525"/>
    <lineage>
        <taxon>Eukaryota</taxon>
        <taxon>Metazoa</taxon>
        <taxon>Ecdysozoa</taxon>
        <taxon>Arthropoda</taxon>
        <taxon>Crustacea</taxon>
        <taxon>Branchiopoda</taxon>
        <taxon>Diplostraca</taxon>
        <taxon>Cladocera</taxon>
        <taxon>Anomopoda</taxon>
        <taxon>Daphniidae</taxon>
        <taxon>Daphnia</taxon>
    </lineage>
</organism>
<name>A0A164S7T0_9CRUS</name>